<accession>A0A2W4WK76</accession>
<dbReference type="SUPFAM" id="SSF52980">
    <property type="entry name" value="Restriction endonuclease-like"/>
    <property type="match status" value="1"/>
</dbReference>
<sequence length="204" mass="23031">MTASLINLPAALPANEQRLVLEGVTWQQYDTLVALFINQFPALRMTYLEGMLELITTSPEHERLKTIIARLIEAFAEELDLDLNGYGSATFRQAAAARGLEPDECYCLGELHEVPDFALEIVVTSGDIDKLEVYRGLKVKEVWFWQNQQMHIYGLTDGGLGYQPLKTSQCLPQLDMTLLASYVDSTSQTQAVKAYRRALREQRT</sequence>
<proteinExistence type="predicted"/>
<name>A0A2W4WK76_9CYAN</name>
<evidence type="ECO:0000313" key="3">
    <source>
        <dbReference type="Proteomes" id="UP000249081"/>
    </source>
</evidence>
<feature type="domain" description="Putative restriction endonuclease" evidence="1">
    <location>
        <begin position="27"/>
        <end position="169"/>
    </location>
</feature>
<dbReference type="EMBL" id="QBMN01000008">
    <property type="protein sequence ID" value="PZO45306.1"/>
    <property type="molecule type" value="Genomic_DNA"/>
</dbReference>
<reference evidence="2 3" key="2">
    <citation type="submission" date="2018-06" db="EMBL/GenBank/DDBJ databases">
        <title>Metagenomic assembly of (sub)arctic Cyanobacteria and their associated microbiome from non-axenic cultures.</title>
        <authorList>
            <person name="Baurain D."/>
        </authorList>
    </citation>
    <scope>NUCLEOTIDE SEQUENCE [LARGE SCALE GENOMIC DNA]</scope>
    <source>
        <strain evidence="2">ULC041bin1</strain>
    </source>
</reference>
<dbReference type="Proteomes" id="UP000249081">
    <property type="component" value="Unassembled WGS sequence"/>
</dbReference>
<reference evidence="3" key="1">
    <citation type="submission" date="2018-04" db="EMBL/GenBank/DDBJ databases">
        <authorList>
            <person name="Cornet L."/>
        </authorList>
    </citation>
    <scope>NUCLEOTIDE SEQUENCE [LARGE SCALE GENOMIC DNA]</scope>
</reference>
<gene>
    <name evidence="2" type="ORF">DCF17_02130</name>
</gene>
<dbReference type="InterPro" id="IPR012296">
    <property type="entry name" value="Nuclease_put_TT1808"/>
</dbReference>
<dbReference type="InterPro" id="IPR011335">
    <property type="entry name" value="Restrct_endonuc-II-like"/>
</dbReference>
<dbReference type="AlphaFoldDB" id="A0A2W4WK76"/>
<evidence type="ECO:0000313" key="2">
    <source>
        <dbReference type="EMBL" id="PZO45306.1"/>
    </source>
</evidence>
<dbReference type="PANTHER" id="PTHR47152:SF4">
    <property type="entry name" value="SLR0445 PROTEIN"/>
    <property type="match status" value="1"/>
</dbReference>
<dbReference type="Pfam" id="PF05685">
    <property type="entry name" value="Uma2"/>
    <property type="match status" value="1"/>
</dbReference>
<dbReference type="InterPro" id="IPR008538">
    <property type="entry name" value="Uma2"/>
</dbReference>
<protein>
    <recommendedName>
        <fullName evidence="1">Putative restriction endonuclease domain-containing protein</fullName>
    </recommendedName>
</protein>
<dbReference type="CDD" id="cd06260">
    <property type="entry name" value="DUF820-like"/>
    <property type="match status" value="1"/>
</dbReference>
<dbReference type="PANTHER" id="PTHR47152">
    <property type="entry name" value="SLR2084 PROTEIN-RELATED"/>
    <property type="match status" value="1"/>
</dbReference>
<evidence type="ECO:0000259" key="1">
    <source>
        <dbReference type="Pfam" id="PF05685"/>
    </source>
</evidence>
<organism evidence="2 3">
    <name type="scientific">Shackletoniella antarctica</name>
    <dbReference type="NCBI Taxonomy" id="268115"/>
    <lineage>
        <taxon>Bacteria</taxon>
        <taxon>Bacillati</taxon>
        <taxon>Cyanobacteriota</taxon>
        <taxon>Cyanophyceae</taxon>
        <taxon>Oculatellales</taxon>
        <taxon>Oculatellaceae</taxon>
        <taxon>Shackletoniella</taxon>
    </lineage>
</organism>
<dbReference type="Gene3D" id="3.90.1570.10">
    <property type="entry name" value="tt1808, chain A"/>
    <property type="match status" value="1"/>
</dbReference>
<comment type="caution">
    <text evidence="2">The sequence shown here is derived from an EMBL/GenBank/DDBJ whole genome shotgun (WGS) entry which is preliminary data.</text>
</comment>